<dbReference type="Gene3D" id="3.40.50.1820">
    <property type="entry name" value="alpha/beta hydrolase"/>
    <property type="match status" value="1"/>
</dbReference>
<sequence length="309" mass="32044">MGFQLFKVVTAQCMTAAVVLSLFATAPASLAASANPLFDFQSDPLTTEFRGAYSGVSGATVNVDVPYGLDDAQKYDVYMPENRSNAPVIVMVHGGDWKSGDKQDSGVAADKAGYWVAKGYIFISLNYRLLPKKDPLIQAADVALAIANIQKSASNWSANKSKIVLMGAGAGGHLVALLSSNPSLASDQGASVWAGAVVLETPALNIPAIMSSEHASIYDTAFGSNVEFWEDSSPSHLVASSGLPMMVVCATESSSNTCARANAFAQAAGNAGVTINVSQQPISSGEVNSKLGLASSYTNTVASFVDSLL</sequence>
<evidence type="ECO:0000256" key="1">
    <source>
        <dbReference type="ARBA" id="ARBA00022801"/>
    </source>
</evidence>
<dbReference type="InterPro" id="IPR029058">
    <property type="entry name" value="AB_hydrolase_fold"/>
</dbReference>
<feature type="chain" id="PRO_5036935917" evidence="2">
    <location>
        <begin position="32"/>
        <end position="309"/>
    </location>
</feature>
<name>A0A936YRI8_9HYPH</name>
<dbReference type="GO" id="GO:0016787">
    <property type="term" value="F:hydrolase activity"/>
    <property type="evidence" value="ECO:0007669"/>
    <property type="project" value="UniProtKB-KW"/>
</dbReference>
<dbReference type="PANTHER" id="PTHR48081:SF33">
    <property type="entry name" value="KYNURENINE FORMAMIDASE"/>
    <property type="match status" value="1"/>
</dbReference>
<accession>A0A936YRI8</accession>
<evidence type="ECO:0000256" key="2">
    <source>
        <dbReference type="SAM" id="SignalP"/>
    </source>
</evidence>
<feature type="signal peptide" evidence="2">
    <location>
        <begin position="1"/>
        <end position="31"/>
    </location>
</feature>
<dbReference type="SUPFAM" id="SSF53474">
    <property type="entry name" value="alpha/beta-Hydrolases"/>
    <property type="match status" value="1"/>
</dbReference>
<dbReference type="PANTHER" id="PTHR48081">
    <property type="entry name" value="AB HYDROLASE SUPERFAMILY PROTEIN C4A8.06C"/>
    <property type="match status" value="1"/>
</dbReference>
<keyword evidence="1 4" id="KW-0378">Hydrolase</keyword>
<dbReference type="InterPro" id="IPR050300">
    <property type="entry name" value="GDXG_lipolytic_enzyme"/>
</dbReference>
<proteinExistence type="predicted"/>
<dbReference type="Proteomes" id="UP000633219">
    <property type="component" value="Unassembled WGS sequence"/>
</dbReference>
<reference evidence="4" key="1">
    <citation type="submission" date="2021-01" db="EMBL/GenBank/DDBJ databases">
        <title>Rhizobium sp. strain KVB221 16S ribosomal RNA gene Genome sequencing and assembly.</title>
        <authorList>
            <person name="Kang M."/>
        </authorList>
    </citation>
    <scope>NUCLEOTIDE SEQUENCE</scope>
    <source>
        <strain evidence="4">KVB221</strain>
    </source>
</reference>
<gene>
    <name evidence="4" type="ORF">JJB09_25750</name>
</gene>
<dbReference type="AlphaFoldDB" id="A0A936YRI8"/>
<dbReference type="EMBL" id="JAEQNC010000024">
    <property type="protein sequence ID" value="MBL0375418.1"/>
    <property type="molecule type" value="Genomic_DNA"/>
</dbReference>
<protein>
    <submittedName>
        <fullName evidence="4">Alpha/beta hydrolase</fullName>
    </submittedName>
</protein>
<organism evidence="4 5">
    <name type="scientific">Rhizobium setariae</name>
    <dbReference type="NCBI Taxonomy" id="2801340"/>
    <lineage>
        <taxon>Bacteria</taxon>
        <taxon>Pseudomonadati</taxon>
        <taxon>Pseudomonadota</taxon>
        <taxon>Alphaproteobacteria</taxon>
        <taxon>Hyphomicrobiales</taxon>
        <taxon>Rhizobiaceae</taxon>
        <taxon>Rhizobium/Agrobacterium group</taxon>
        <taxon>Rhizobium</taxon>
    </lineage>
</organism>
<keyword evidence="5" id="KW-1185">Reference proteome</keyword>
<evidence type="ECO:0000259" key="3">
    <source>
        <dbReference type="Pfam" id="PF20434"/>
    </source>
</evidence>
<dbReference type="Pfam" id="PF20434">
    <property type="entry name" value="BD-FAE"/>
    <property type="match status" value="1"/>
</dbReference>
<feature type="domain" description="BD-FAE-like" evidence="3">
    <location>
        <begin position="76"/>
        <end position="180"/>
    </location>
</feature>
<dbReference type="RefSeq" id="WP_201663964.1">
    <property type="nucleotide sequence ID" value="NZ_JAEQNC010000024.1"/>
</dbReference>
<keyword evidence="2" id="KW-0732">Signal</keyword>
<comment type="caution">
    <text evidence="4">The sequence shown here is derived from an EMBL/GenBank/DDBJ whole genome shotgun (WGS) entry which is preliminary data.</text>
</comment>
<evidence type="ECO:0000313" key="5">
    <source>
        <dbReference type="Proteomes" id="UP000633219"/>
    </source>
</evidence>
<dbReference type="InterPro" id="IPR049492">
    <property type="entry name" value="BD-FAE-like_dom"/>
</dbReference>
<evidence type="ECO:0000313" key="4">
    <source>
        <dbReference type="EMBL" id="MBL0375418.1"/>
    </source>
</evidence>